<organism evidence="1 2">
    <name type="scientific">Vibrio fluvialis</name>
    <dbReference type="NCBI Taxonomy" id="676"/>
    <lineage>
        <taxon>Bacteria</taxon>
        <taxon>Pseudomonadati</taxon>
        <taxon>Pseudomonadota</taxon>
        <taxon>Gammaproteobacteria</taxon>
        <taxon>Vibrionales</taxon>
        <taxon>Vibrionaceae</taxon>
        <taxon>Vibrio</taxon>
    </lineage>
</organism>
<reference evidence="2" key="1">
    <citation type="submission" date="2015-12" db="EMBL/GenBank/DDBJ databases">
        <title>FDA dAtabase for Regulatory Grade micrObial Sequences (FDA-ARGOS): Supporting development and validation of Infectious Disease Dx tests.</title>
        <authorList>
            <person name="Hoffmann M."/>
            <person name="Allard M."/>
            <person name="Evans P."/>
            <person name="Brown E."/>
            <person name="Tallon L.J."/>
            <person name="Sadzewicz L."/>
            <person name="Sengamalay N."/>
            <person name="Ott S."/>
            <person name="Godinez A."/>
            <person name="Nagaraj S."/>
            <person name="Vyas G."/>
            <person name="Aluvathingal J."/>
            <person name="Nadendla S."/>
            <person name="Geyer C."/>
            <person name="Sichtig H."/>
        </authorList>
    </citation>
    <scope>NUCLEOTIDE SEQUENCE [LARGE SCALE GENOMIC DNA]</scope>
    <source>
        <strain evidence="2">ATCC 33809</strain>
    </source>
</reference>
<proteinExistence type="predicted"/>
<dbReference type="RefSeq" id="WP_061055916.1">
    <property type="nucleotide sequence ID" value="NZ_CABLBX010000017.1"/>
</dbReference>
<evidence type="ECO:0000313" key="2">
    <source>
        <dbReference type="Proteomes" id="UP000057088"/>
    </source>
</evidence>
<gene>
    <name evidence="1" type="ORF">AL536_06210</name>
</gene>
<dbReference type="GeneID" id="29383234"/>
<keyword evidence="2" id="KW-1185">Reference proteome</keyword>
<evidence type="ECO:0000313" key="1">
    <source>
        <dbReference type="EMBL" id="AMF93046.1"/>
    </source>
</evidence>
<name>A0ABM5XJ90_VIBFL</name>
<dbReference type="EMBL" id="CP014034">
    <property type="protein sequence ID" value="AMF93046.1"/>
    <property type="molecule type" value="Genomic_DNA"/>
</dbReference>
<keyword evidence="1" id="KW-0378">Hydrolase</keyword>
<accession>A0ABM5XJ90</accession>
<dbReference type="Proteomes" id="UP000057088">
    <property type="component" value="Chromosome 1"/>
</dbReference>
<protein>
    <submittedName>
        <fullName evidence="1">S-adenosylhomocysteine hydrolase</fullName>
    </submittedName>
</protein>
<dbReference type="GO" id="GO:0016787">
    <property type="term" value="F:hydrolase activity"/>
    <property type="evidence" value="ECO:0007669"/>
    <property type="project" value="UniProtKB-KW"/>
</dbReference>
<sequence length="130" mass="14921">MTISKQVEMRIKRSKRDVYMRADFSDLGSYSQIGKALQLMCYKEVLIKIGYGIYAKARRNRINNRLMFAAHGGPNSILIETLDRLKIPYEFSGLTASYIEGSTTQIPASLEIKIKKRFSRKLVINNIKIN</sequence>